<dbReference type="EMBL" id="MF668286">
    <property type="protein sequence ID" value="ASZ74932.1"/>
    <property type="molecule type" value="Genomic_DNA"/>
</dbReference>
<protein>
    <submittedName>
        <fullName evidence="1">Uncharacterized protein</fullName>
    </submittedName>
</protein>
<sequence length="157" mass="18085">MTDNEINEEEMSALIADAQESEQDIRALHMTDFINKWQQVRLDNIPVQFLNFRLINRFVYDRNPDALGHWDAVKPASPDAIKQILGFELGAAFIDWLTMTRTAYVLQQMSTNMKFNFIEMGMDNEGNVCYSVVESNPKLTDELRSHVERVIAANSRV</sequence>
<reference evidence="2" key="1">
    <citation type="submission" date="2017-08" db="EMBL/GenBank/DDBJ databases">
        <authorList>
            <person name="de Groot N.N."/>
        </authorList>
    </citation>
    <scope>NUCLEOTIDE SEQUENCE [LARGE SCALE GENOMIC DNA]</scope>
</reference>
<evidence type="ECO:0000313" key="2">
    <source>
        <dbReference type="Proteomes" id="UP000231419"/>
    </source>
</evidence>
<organism evidence="1 2">
    <name type="scientific">Rhodococcus phage Trina</name>
    <dbReference type="NCBI Taxonomy" id="2027905"/>
    <lineage>
        <taxon>Viruses</taxon>
        <taxon>Duplodnaviria</taxon>
        <taxon>Heunggongvirae</taxon>
        <taxon>Uroviricota</taxon>
        <taxon>Caudoviricetes</taxon>
        <taxon>Trinavirus</taxon>
        <taxon>Trinavirus trina</taxon>
    </lineage>
</organism>
<name>A0A2D1A284_9CAUD</name>
<accession>A0A2D1A284</accession>
<evidence type="ECO:0000313" key="1">
    <source>
        <dbReference type="EMBL" id="ASZ74932.1"/>
    </source>
</evidence>
<gene>
    <name evidence="1" type="ORF">SEA_TRINA_118</name>
</gene>
<dbReference type="Proteomes" id="UP000231419">
    <property type="component" value="Segment"/>
</dbReference>
<proteinExistence type="predicted"/>
<keyword evidence="2" id="KW-1185">Reference proteome</keyword>